<dbReference type="PANTHER" id="PTHR33936">
    <property type="entry name" value="PROTEIN CBG17840"/>
    <property type="match status" value="1"/>
</dbReference>
<gene>
    <name evidence="1" type="ORF">GWI33_018240</name>
</gene>
<dbReference type="Proteomes" id="UP000625711">
    <property type="component" value="Unassembled WGS sequence"/>
</dbReference>
<dbReference type="AlphaFoldDB" id="A0A834HWS9"/>
<dbReference type="EMBL" id="JAACXV010014310">
    <property type="protein sequence ID" value="KAF7268669.1"/>
    <property type="molecule type" value="Genomic_DNA"/>
</dbReference>
<name>A0A834HWS9_RHYFE</name>
<keyword evidence="2" id="KW-1185">Reference proteome</keyword>
<reference evidence="1" key="1">
    <citation type="submission" date="2020-08" db="EMBL/GenBank/DDBJ databases">
        <title>Genome sequencing and assembly of the red palm weevil Rhynchophorus ferrugineus.</title>
        <authorList>
            <person name="Dias G.B."/>
            <person name="Bergman C.M."/>
            <person name="Manee M."/>
        </authorList>
    </citation>
    <scope>NUCLEOTIDE SEQUENCE</scope>
    <source>
        <strain evidence="1">AA-2017</strain>
        <tissue evidence="1">Whole larva</tissue>
    </source>
</reference>
<dbReference type="PANTHER" id="PTHR33936:SF25">
    <property type="entry name" value="C2H2-TYPE DOMAIN-CONTAINING PROTEIN"/>
    <property type="match status" value="1"/>
</dbReference>
<evidence type="ECO:0000313" key="2">
    <source>
        <dbReference type="Proteomes" id="UP000625711"/>
    </source>
</evidence>
<comment type="caution">
    <text evidence="1">The sequence shown here is derived from an EMBL/GenBank/DDBJ whole genome shotgun (WGS) entry which is preliminary data.</text>
</comment>
<organism evidence="1 2">
    <name type="scientific">Rhynchophorus ferrugineus</name>
    <name type="common">Red palm weevil</name>
    <name type="synonym">Curculio ferrugineus</name>
    <dbReference type="NCBI Taxonomy" id="354439"/>
    <lineage>
        <taxon>Eukaryota</taxon>
        <taxon>Metazoa</taxon>
        <taxon>Ecdysozoa</taxon>
        <taxon>Arthropoda</taxon>
        <taxon>Hexapoda</taxon>
        <taxon>Insecta</taxon>
        <taxon>Pterygota</taxon>
        <taxon>Neoptera</taxon>
        <taxon>Endopterygota</taxon>
        <taxon>Coleoptera</taxon>
        <taxon>Polyphaga</taxon>
        <taxon>Cucujiformia</taxon>
        <taxon>Curculionidae</taxon>
        <taxon>Dryophthorinae</taxon>
        <taxon>Rhynchophorus</taxon>
    </lineage>
</organism>
<dbReference type="InterPro" id="IPR052797">
    <property type="entry name" value="RegFact_GeneExpr_CellDeath"/>
</dbReference>
<sequence length="115" mass="13091">MKNQGDNDGREENYSCRINTKYPKGIRKIVYNCIRSNTAGYKSKCRVRRPRKIGSQYINGFCPSKITATIAVTGEVSVDFVETHVGHEDDIGYKRLTKAEETKIRDQLIAEGLIY</sequence>
<evidence type="ECO:0000313" key="1">
    <source>
        <dbReference type="EMBL" id="KAF7268669.1"/>
    </source>
</evidence>
<proteinExistence type="predicted"/>
<protein>
    <submittedName>
        <fullName evidence="1">Uncharacterized protein</fullName>
    </submittedName>
</protein>
<dbReference type="OrthoDB" id="6703653at2759"/>
<accession>A0A834HWS9</accession>